<dbReference type="AlphaFoldDB" id="K0SCP0"/>
<organism evidence="2 3">
    <name type="scientific">Thalassiosira oceanica</name>
    <name type="common">Marine diatom</name>
    <dbReference type="NCBI Taxonomy" id="159749"/>
    <lineage>
        <taxon>Eukaryota</taxon>
        <taxon>Sar</taxon>
        <taxon>Stramenopiles</taxon>
        <taxon>Ochrophyta</taxon>
        <taxon>Bacillariophyta</taxon>
        <taxon>Coscinodiscophyceae</taxon>
        <taxon>Thalassiosirophycidae</taxon>
        <taxon>Thalassiosirales</taxon>
        <taxon>Thalassiosiraceae</taxon>
        <taxon>Thalassiosira</taxon>
    </lineage>
</organism>
<accession>K0SCP0</accession>
<proteinExistence type="predicted"/>
<reference evidence="2 3" key="1">
    <citation type="journal article" date="2012" name="Genome Biol.">
        <title>Genome and low-iron response of an oceanic diatom adapted to chronic iron limitation.</title>
        <authorList>
            <person name="Lommer M."/>
            <person name="Specht M."/>
            <person name="Roy A.S."/>
            <person name="Kraemer L."/>
            <person name="Andreson R."/>
            <person name="Gutowska M.A."/>
            <person name="Wolf J."/>
            <person name="Bergner S.V."/>
            <person name="Schilhabel M.B."/>
            <person name="Klostermeier U.C."/>
            <person name="Beiko R.G."/>
            <person name="Rosenstiel P."/>
            <person name="Hippler M."/>
            <person name="Laroche J."/>
        </authorList>
    </citation>
    <scope>NUCLEOTIDE SEQUENCE [LARGE SCALE GENOMIC DNA]</scope>
    <source>
        <strain evidence="2 3">CCMP1005</strain>
    </source>
</reference>
<evidence type="ECO:0000313" key="3">
    <source>
        <dbReference type="Proteomes" id="UP000266841"/>
    </source>
</evidence>
<protein>
    <submittedName>
        <fullName evidence="2">Uncharacterized protein</fullName>
    </submittedName>
</protein>
<evidence type="ECO:0000256" key="1">
    <source>
        <dbReference type="SAM" id="MobiDB-lite"/>
    </source>
</evidence>
<dbReference type="EMBL" id="AGNL01018419">
    <property type="protein sequence ID" value="EJK63125.1"/>
    <property type="molecule type" value="Genomic_DNA"/>
</dbReference>
<dbReference type="Proteomes" id="UP000266841">
    <property type="component" value="Unassembled WGS sequence"/>
</dbReference>
<feature type="region of interest" description="Disordered" evidence="1">
    <location>
        <begin position="113"/>
        <end position="140"/>
    </location>
</feature>
<gene>
    <name evidence="2" type="ORF">THAOC_16236</name>
</gene>
<evidence type="ECO:0000313" key="2">
    <source>
        <dbReference type="EMBL" id="EJK63125.1"/>
    </source>
</evidence>
<comment type="caution">
    <text evidence="2">The sequence shown here is derived from an EMBL/GenBank/DDBJ whole genome shotgun (WGS) entry which is preliminary data.</text>
</comment>
<keyword evidence="3" id="KW-1185">Reference proteome</keyword>
<name>K0SCP0_THAOC</name>
<sequence>MLASSVYDFSGGPPDQGVLHLLTPIVIPLLFEYARCLNRFSTKRLLRICYIAAVTTIRAGGDKKPGMGPTEDNDQFTEGQLGYWRRVGGWDFAGLWVGECGLDSPKASQVSADVNGQGWNGADRGRGLGGGSKRSLLPLQ</sequence>